<keyword evidence="1" id="KW-1133">Transmembrane helix</keyword>
<keyword evidence="3" id="KW-1185">Reference proteome</keyword>
<comment type="caution">
    <text evidence="2">The sequence shown here is derived from an EMBL/GenBank/DDBJ whole genome shotgun (WGS) entry which is preliminary data.</text>
</comment>
<accession>A0ABS2UAL8</accession>
<dbReference type="NCBIfam" id="NF047517">
    <property type="entry name" value="LIC_12586_fam"/>
    <property type="match status" value="1"/>
</dbReference>
<dbReference type="Proteomes" id="UP000724686">
    <property type="component" value="Unassembled WGS sequence"/>
</dbReference>
<evidence type="ECO:0008006" key="4">
    <source>
        <dbReference type="Google" id="ProtNLM"/>
    </source>
</evidence>
<evidence type="ECO:0000313" key="3">
    <source>
        <dbReference type="Proteomes" id="UP000724686"/>
    </source>
</evidence>
<sequence>MRSFFHLTVVHRVWQKAKSLAPGDLLPFLGSFFLFLRKNRRIKFILISFVLLLSAHAIVVESVGYYVRTRLLDLRGLKELSRKFINQELGRAVTLGVVEYDFPNAVVFEDFRISSEEDFALNHILFRTNKIQFRLGGLWKGQPYIKGIVVKDSSINLDLQDAIAGELIGYVQKINIPEIRLLNTTITISKSGEEVLNAIKGIDIVITKQPEGVIVKVSDSLFPFPYSRYIQGTFETKFNSEESKSIFHFQNVKAEKIRGLYSLFGKMLLTSGKISGEYEILLNGKKLSVRGKNQFTNVSGKIQQELPLGLKIPDLKDADLIHEMDLKLDETGEKQIHTFSKEENLFRVTYGLNLKKLAVWEIYADWKNVKELKSIFQLPGDLEILEGQLNLKGKWEETGNYNDWIKSNVSFNLLGFHWKDPFFDVRLDQVIASVLPGNILEFNAKGALFQETLATSITGKTGWKKSPRANGAFFYPFSNDWKWELQLDRISVKDFLPVYHSWKNWIRTDIRTRQEKLIPEIRWTRTPFYKYLMEYFTATIHWRLKSFRIKEKDLGRITLDGKIVPFFSRLDLKGYQNETPYAEGFANFTFGQDNPYMDLRMKVDEMPWEEPVNGFCGSWIIPESVTSDTTIRLFGDDFLALHNSLNVLHNVSFNRSRFQDKRSLPLNLREPFDFGYEHNLLPTLSYYRNIFWKNESADLSGYGAVENNRIRISANGKLNETFISRKFKEEAGECKLESIGDR</sequence>
<keyword evidence="1" id="KW-0472">Membrane</keyword>
<reference evidence="2 3" key="1">
    <citation type="submission" date="2021-02" db="EMBL/GenBank/DDBJ databases">
        <title>Leptospira ainlahdjerensis sp. nov., Leptospira ainazelensis sp. nov., Leptospira abararensis sp. nov. and Leptospira chreensis sp. nov., four new species isolated from water sources in Algeria.</title>
        <authorList>
            <person name="Amara Korba A."/>
            <person name="Kainiu M."/>
            <person name="Vincent A.T."/>
            <person name="Mariet J.-F."/>
            <person name="Veyrier F.J."/>
            <person name="Goarant C."/>
            <person name="Picardeau M."/>
        </authorList>
    </citation>
    <scope>NUCLEOTIDE SEQUENCE [LARGE SCALE GENOMIC DNA]</scope>
    <source>
        <strain evidence="2 3">201903070</strain>
    </source>
</reference>
<proteinExistence type="predicted"/>
<evidence type="ECO:0000313" key="2">
    <source>
        <dbReference type="EMBL" id="MBM9576988.1"/>
    </source>
</evidence>
<feature type="transmembrane region" description="Helical" evidence="1">
    <location>
        <begin position="20"/>
        <end position="37"/>
    </location>
</feature>
<keyword evidence="1" id="KW-0812">Transmembrane</keyword>
<protein>
    <recommendedName>
        <fullName evidence="4">AsmA domain protein</fullName>
    </recommendedName>
</protein>
<evidence type="ECO:0000256" key="1">
    <source>
        <dbReference type="SAM" id="Phobius"/>
    </source>
</evidence>
<feature type="transmembrane region" description="Helical" evidence="1">
    <location>
        <begin position="44"/>
        <end position="67"/>
    </location>
</feature>
<gene>
    <name evidence="2" type="ORF">JWG45_07455</name>
</gene>
<dbReference type="EMBL" id="JAFFPU010000029">
    <property type="protein sequence ID" value="MBM9576988.1"/>
    <property type="molecule type" value="Genomic_DNA"/>
</dbReference>
<organism evidence="2 3">
    <name type="scientific">Leptospira ainlahdjerensis</name>
    <dbReference type="NCBI Taxonomy" id="2810033"/>
    <lineage>
        <taxon>Bacteria</taxon>
        <taxon>Pseudomonadati</taxon>
        <taxon>Spirochaetota</taxon>
        <taxon>Spirochaetia</taxon>
        <taxon>Leptospirales</taxon>
        <taxon>Leptospiraceae</taxon>
        <taxon>Leptospira</taxon>
    </lineage>
</organism>
<name>A0ABS2UAL8_9LEPT</name>